<dbReference type="Proteomes" id="UP000238348">
    <property type="component" value="Chromosome"/>
</dbReference>
<dbReference type="GO" id="GO:0016874">
    <property type="term" value="F:ligase activity"/>
    <property type="evidence" value="ECO:0007669"/>
    <property type="project" value="UniProtKB-KW"/>
</dbReference>
<dbReference type="InterPro" id="IPR013815">
    <property type="entry name" value="ATP_grasp_subdomain_1"/>
</dbReference>
<gene>
    <name evidence="6" type="ORF">SOCE26_059250</name>
</gene>
<evidence type="ECO:0000313" key="6">
    <source>
        <dbReference type="EMBL" id="AUX44461.1"/>
    </source>
</evidence>
<keyword evidence="1" id="KW-0436">Ligase</keyword>
<evidence type="ECO:0000259" key="5">
    <source>
        <dbReference type="PROSITE" id="PS50975"/>
    </source>
</evidence>
<accession>A0A2L0EYS7</accession>
<keyword evidence="2 4" id="KW-0547">Nucleotide-binding</keyword>
<feature type="domain" description="ATP-grasp" evidence="5">
    <location>
        <begin position="111"/>
        <end position="305"/>
    </location>
</feature>
<sequence>MKILILHTVPYRKIEYHRALDHAAHDVTYVGVEARIADLPADLRCEKIVIPGVAEPAVEIGAIASPADGYEMVMALSEFDLHEAGKVREHLGVPGPRYGDLLRFKDKILMKRLVAAAGLRVPRSLDLRTAERTAEKSAAAASVPWEGRTILKPTLGASSVGVHVFGSPREALAFVARPENHEYFADGELEQFIEGPILHVDGVMEGGIPRLIVASRYISTPLEYAWGEPLGSAQFRMSDGYRAFFLGCLRAVGVVDGAFHLEVIEGPEELVFMEVANRAGGGDIIPTTEASTGVHIPTEEIDVLIRAQARRLGRPLPGGPVREVTKTEGPWFGWLVVPGHHFPEASCRVTTPDWLAGSGAVVKLRVAQPPDRLKKSVTHQYWEVPAAAILRGGDDAEVVEVVRRLREEIRVVPRAAEVAR</sequence>
<dbReference type="Gene3D" id="3.30.470.20">
    <property type="entry name" value="ATP-grasp fold, B domain"/>
    <property type="match status" value="1"/>
</dbReference>
<protein>
    <recommendedName>
        <fullName evidence="5">ATP-grasp domain-containing protein</fullName>
    </recommendedName>
</protein>
<dbReference type="SUPFAM" id="SSF56059">
    <property type="entry name" value="Glutathione synthetase ATP-binding domain-like"/>
    <property type="match status" value="1"/>
</dbReference>
<evidence type="ECO:0000313" key="7">
    <source>
        <dbReference type="Proteomes" id="UP000238348"/>
    </source>
</evidence>
<dbReference type="OrthoDB" id="9803907at2"/>
<proteinExistence type="predicted"/>
<dbReference type="GO" id="GO:0005524">
    <property type="term" value="F:ATP binding"/>
    <property type="evidence" value="ECO:0007669"/>
    <property type="project" value="UniProtKB-UniRule"/>
</dbReference>
<dbReference type="GO" id="GO:0046872">
    <property type="term" value="F:metal ion binding"/>
    <property type="evidence" value="ECO:0007669"/>
    <property type="project" value="InterPro"/>
</dbReference>
<dbReference type="AlphaFoldDB" id="A0A2L0EYS7"/>
<evidence type="ECO:0000256" key="2">
    <source>
        <dbReference type="ARBA" id="ARBA00022741"/>
    </source>
</evidence>
<dbReference type="PROSITE" id="PS50975">
    <property type="entry name" value="ATP_GRASP"/>
    <property type="match status" value="1"/>
</dbReference>
<dbReference type="PANTHER" id="PTHR43585:SF2">
    <property type="entry name" value="ATP-GRASP ENZYME FSQD"/>
    <property type="match status" value="1"/>
</dbReference>
<evidence type="ECO:0000256" key="3">
    <source>
        <dbReference type="ARBA" id="ARBA00022840"/>
    </source>
</evidence>
<dbReference type="Gene3D" id="3.30.1490.20">
    <property type="entry name" value="ATP-grasp fold, A domain"/>
    <property type="match status" value="1"/>
</dbReference>
<name>A0A2L0EYS7_SORCE</name>
<dbReference type="InterPro" id="IPR011761">
    <property type="entry name" value="ATP-grasp"/>
</dbReference>
<evidence type="ECO:0000256" key="1">
    <source>
        <dbReference type="ARBA" id="ARBA00022598"/>
    </source>
</evidence>
<reference evidence="6 7" key="1">
    <citation type="submission" date="2015-09" db="EMBL/GenBank/DDBJ databases">
        <title>Sorangium comparison.</title>
        <authorList>
            <person name="Zaburannyi N."/>
            <person name="Bunk B."/>
            <person name="Overmann J."/>
            <person name="Mueller R."/>
        </authorList>
    </citation>
    <scope>NUCLEOTIDE SEQUENCE [LARGE SCALE GENOMIC DNA]</scope>
    <source>
        <strain evidence="6 7">So ce26</strain>
    </source>
</reference>
<dbReference type="PANTHER" id="PTHR43585">
    <property type="entry name" value="FUMIPYRROLE BIOSYNTHESIS PROTEIN C"/>
    <property type="match status" value="1"/>
</dbReference>
<organism evidence="6 7">
    <name type="scientific">Sorangium cellulosum</name>
    <name type="common">Polyangium cellulosum</name>
    <dbReference type="NCBI Taxonomy" id="56"/>
    <lineage>
        <taxon>Bacteria</taxon>
        <taxon>Pseudomonadati</taxon>
        <taxon>Myxococcota</taxon>
        <taxon>Polyangia</taxon>
        <taxon>Polyangiales</taxon>
        <taxon>Polyangiaceae</taxon>
        <taxon>Sorangium</taxon>
    </lineage>
</organism>
<dbReference type="InterPro" id="IPR052032">
    <property type="entry name" value="ATP-dep_AA_Ligase"/>
</dbReference>
<evidence type="ECO:0000256" key="4">
    <source>
        <dbReference type="PROSITE-ProRule" id="PRU00409"/>
    </source>
</evidence>
<keyword evidence="3 4" id="KW-0067">ATP-binding</keyword>
<dbReference type="RefSeq" id="WP_104982983.1">
    <property type="nucleotide sequence ID" value="NZ_CP012673.1"/>
</dbReference>
<dbReference type="EMBL" id="CP012673">
    <property type="protein sequence ID" value="AUX44461.1"/>
    <property type="molecule type" value="Genomic_DNA"/>
</dbReference>
<dbReference type="Gene3D" id="3.40.50.20">
    <property type="match status" value="1"/>
</dbReference>